<comment type="caution">
    <text evidence="1">The sequence shown here is derived from an EMBL/GenBank/DDBJ whole genome shotgun (WGS) entry which is preliminary data.</text>
</comment>
<dbReference type="Proteomes" id="UP001230328">
    <property type="component" value="Unassembled WGS sequence"/>
</dbReference>
<sequence length="187" mass="20851">MRTGKAKEMRNLIGQLVDGLSLSVPTDSERLFAALIESVSEIRGREVHLIKEEFPHQTASGLWLDLPAHDLIVVDRRATPLHQLAIFFHEVWHMLKGDCGNHLVGTAVAARMLTTRADLPDLQETVRKVAARTEFDRSEEADAERFGLLAVTQFRVWLEGGPNGMAMDRDQIAGRIGASLGHRRPQV</sequence>
<evidence type="ECO:0000313" key="2">
    <source>
        <dbReference type="Proteomes" id="UP001230328"/>
    </source>
</evidence>
<organism evidence="1 2">
    <name type="scientific">Streptomyces umbrinus</name>
    <dbReference type="NCBI Taxonomy" id="67370"/>
    <lineage>
        <taxon>Bacteria</taxon>
        <taxon>Bacillati</taxon>
        <taxon>Actinomycetota</taxon>
        <taxon>Actinomycetes</taxon>
        <taxon>Kitasatosporales</taxon>
        <taxon>Streptomycetaceae</taxon>
        <taxon>Streptomyces</taxon>
        <taxon>Streptomyces phaeochromogenes group</taxon>
    </lineage>
</organism>
<reference evidence="1 2" key="1">
    <citation type="submission" date="2023-07" db="EMBL/GenBank/DDBJ databases">
        <title>Comparative genomics of wheat-associated soil bacteria to identify genetic determinants of phenazine resistance.</title>
        <authorList>
            <person name="Mouncey N."/>
        </authorList>
    </citation>
    <scope>NUCLEOTIDE SEQUENCE [LARGE SCALE GENOMIC DNA]</scope>
    <source>
        <strain evidence="1 2">V2I4</strain>
    </source>
</reference>
<evidence type="ECO:0000313" key="1">
    <source>
        <dbReference type="EMBL" id="MDQ1024716.1"/>
    </source>
</evidence>
<gene>
    <name evidence="1" type="ORF">QF035_002298</name>
</gene>
<name>A0ABU0SPR9_9ACTN</name>
<dbReference type="EMBL" id="JAUSZI010000002">
    <property type="protein sequence ID" value="MDQ1024716.1"/>
    <property type="molecule type" value="Genomic_DNA"/>
</dbReference>
<proteinExistence type="predicted"/>
<evidence type="ECO:0008006" key="3">
    <source>
        <dbReference type="Google" id="ProtNLM"/>
    </source>
</evidence>
<protein>
    <recommendedName>
        <fullName evidence="3">Toxin-antitoxin system, toxin component</fullName>
    </recommendedName>
</protein>
<accession>A0ABU0SPR9</accession>
<keyword evidence="2" id="KW-1185">Reference proteome</keyword>